<evidence type="ECO:0000313" key="2">
    <source>
        <dbReference type="Proteomes" id="UP000002892"/>
    </source>
</evidence>
<gene>
    <name evidence="1" type="ordered locus">Desaci_0231</name>
</gene>
<dbReference type="AlphaFoldDB" id="I4D0I1"/>
<protein>
    <submittedName>
        <fullName evidence="1">Nitrous oxide-stimulated promoter</fullName>
    </submittedName>
</protein>
<sequence length="105" mass="12525">MSKPLEFQRDTVKTMLRLYCKGNHHPEEELCPECRELERYAMARLDHCKFGDQKPTCEKCPVHCYKPDMRNRMIEVMRYAGPRMVFVHPIMAFRHLLAGAKSRRK</sequence>
<organism evidence="1 2">
    <name type="scientific">Desulfosporosinus acidiphilus (strain DSM 22704 / JCM 16185 / SJ4)</name>
    <dbReference type="NCBI Taxonomy" id="646529"/>
    <lineage>
        <taxon>Bacteria</taxon>
        <taxon>Bacillati</taxon>
        <taxon>Bacillota</taxon>
        <taxon>Clostridia</taxon>
        <taxon>Eubacteriales</taxon>
        <taxon>Desulfitobacteriaceae</taxon>
        <taxon>Desulfosporosinus</taxon>
    </lineage>
</organism>
<evidence type="ECO:0000313" key="1">
    <source>
        <dbReference type="EMBL" id="AFM39305.1"/>
    </source>
</evidence>
<keyword evidence="2" id="KW-1185">Reference proteome</keyword>
<reference evidence="1 2" key="1">
    <citation type="journal article" date="2012" name="J. Bacteriol.">
        <title>Complete genome sequences of Desulfosporosinus orientis DSM765T, Desulfosporosinus youngiae DSM17734T, Desulfosporosinus meridiei DSM13257T, and Desulfosporosinus acidiphilus DSM22704T.</title>
        <authorList>
            <person name="Pester M."/>
            <person name="Brambilla E."/>
            <person name="Alazard D."/>
            <person name="Rattei T."/>
            <person name="Weinmaier T."/>
            <person name="Han J."/>
            <person name="Lucas S."/>
            <person name="Lapidus A."/>
            <person name="Cheng J.F."/>
            <person name="Goodwin L."/>
            <person name="Pitluck S."/>
            <person name="Peters L."/>
            <person name="Ovchinnikova G."/>
            <person name="Teshima H."/>
            <person name="Detter J.C."/>
            <person name="Han C.S."/>
            <person name="Tapia R."/>
            <person name="Land M.L."/>
            <person name="Hauser L."/>
            <person name="Kyrpides N.C."/>
            <person name="Ivanova N.N."/>
            <person name="Pagani I."/>
            <person name="Huntmann M."/>
            <person name="Wei C.L."/>
            <person name="Davenport K.W."/>
            <person name="Daligault H."/>
            <person name="Chain P.S."/>
            <person name="Chen A."/>
            <person name="Mavromatis K."/>
            <person name="Markowitz V."/>
            <person name="Szeto E."/>
            <person name="Mikhailova N."/>
            <person name="Pati A."/>
            <person name="Wagner M."/>
            <person name="Woyke T."/>
            <person name="Ollivier B."/>
            <person name="Klenk H.P."/>
            <person name="Spring S."/>
            <person name="Loy A."/>
        </authorList>
    </citation>
    <scope>NUCLEOTIDE SEQUENCE [LARGE SCALE GENOMIC DNA]</scope>
    <source>
        <strain evidence="2">DSM 22704 / JCM 16185 / SJ4</strain>
    </source>
</reference>
<proteinExistence type="predicted"/>
<dbReference type="eggNOG" id="ENOG5032ZJK">
    <property type="taxonomic scope" value="Bacteria"/>
</dbReference>
<dbReference type="STRING" id="646529.Desaci_0231"/>
<dbReference type="InterPro" id="IPR020483">
    <property type="entry name" value="Uncharacterised_YgbA"/>
</dbReference>
<dbReference type="NCBIfam" id="NF007714">
    <property type="entry name" value="PRK10410.1-2"/>
    <property type="match status" value="1"/>
</dbReference>
<dbReference type="HOGENOM" id="CLU_138593_0_0_9"/>
<dbReference type="RefSeq" id="WP_014825320.1">
    <property type="nucleotide sequence ID" value="NC_018068.1"/>
</dbReference>
<accession>I4D0I1</accession>
<dbReference type="OrthoDB" id="164329at2"/>
<name>I4D0I1_DESAJ</name>
<dbReference type="EMBL" id="CP003639">
    <property type="protein sequence ID" value="AFM39305.1"/>
    <property type="molecule type" value="Genomic_DNA"/>
</dbReference>
<dbReference type="Proteomes" id="UP000002892">
    <property type="component" value="Chromosome"/>
</dbReference>
<dbReference type="KEGG" id="dai:Desaci_0231"/>
<dbReference type="Pfam" id="PF11756">
    <property type="entry name" value="YgbA_NO"/>
    <property type="match status" value="1"/>
</dbReference>